<dbReference type="Proteomes" id="UP000762676">
    <property type="component" value="Unassembled WGS sequence"/>
</dbReference>
<feature type="non-terminal residue" evidence="1">
    <location>
        <position position="85"/>
    </location>
</feature>
<reference evidence="1 2" key="1">
    <citation type="journal article" date="2021" name="Elife">
        <title>Chloroplast acquisition without the gene transfer in kleptoplastic sea slugs, Plakobranchus ocellatus.</title>
        <authorList>
            <person name="Maeda T."/>
            <person name="Takahashi S."/>
            <person name="Yoshida T."/>
            <person name="Shimamura S."/>
            <person name="Takaki Y."/>
            <person name="Nagai Y."/>
            <person name="Toyoda A."/>
            <person name="Suzuki Y."/>
            <person name="Arimoto A."/>
            <person name="Ishii H."/>
            <person name="Satoh N."/>
            <person name="Nishiyama T."/>
            <person name="Hasebe M."/>
            <person name="Maruyama T."/>
            <person name="Minagawa J."/>
            <person name="Obokata J."/>
            <person name="Shigenobu S."/>
        </authorList>
    </citation>
    <scope>NUCLEOTIDE SEQUENCE [LARGE SCALE GENOMIC DNA]</scope>
</reference>
<dbReference type="AlphaFoldDB" id="A0AAV4IVH6"/>
<proteinExistence type="predicted"/>
<gene>
    <name evidence="1" type="ORF">ElyMa_003165300</name>
</gene>
<evidence type="ECO:0000313" key="2">
    <source>
        <dbReference type="Proteomes" id="UP000762676"/>
    </source>
</evidence>
<evidence type="ECO:0000313" key="1">
    <source>
        <dbReference type="EMBL" id="GFS14538.1"/>
    </source>
</evidence>
<keyword evidence="2" id="KW-1185">Reference proteome</keyword>
<comment type="caution">
    <text evidence="1">The sequence shown here is derived from an EMBL/GenBank/DDBJ whole genome shotgun (WGS) entry which is preliminary data.</text>
</comment>
<protein>
    <submittedName>
        <fullName evidence="1">Uncharacterized protein</fullName>
    </submittedName>
</protein>
<name>A0AAV4IVH6_9GAST</name>
<organism evidence="1 2">
    <name type="scientific">Elysia marginata</name>
    <dbReference type="NCBI Taxonomy" id="1093978"/>
    <lineage>
        <taxon>Eukaryota</taxon>
        <taxon>Metazoa</taxon>
        <taxon>Spiralia</taxon>
        <taxon>Lophotrochozoa</taxon>
        <taxon>Mollusca</taxon>
        <taxon>Gastropoda</taxon>
        <taxon>Heterobranchia</taxon>
        <taxon>Euthyneura</taxon>
        <taxon>Panpulmonata</taxon>
        <taxon>Sacoglossa</taxon>
        <taxon>Placobranchoidea</taxon>
        <taxon>Plakobranchidae</taxon>
        <taxon>Elysia</taxon>
    </lineage>
</organism>
<dbReference type="EMBL" id="BMAT01006531">
    <property type="protein sequence ID" value="GFS14538.1"/>
    <property type="molecule type" value="Genomic_DNA"/>
</dbReference>
<sequence>MQPQPSAPGEVVFIIQVKVSLKDPGTVTLAPVFDQVRVEVLKWEWGIHFHIHMCLTGCSKVVGTRQNVGVSPIYNSKNVLQNTLI</sequence>
<accession>A0AAV4IVH6</accession>